<evidence type="ECO:0000313" key="7">
    <source>
        <dbReference type="Proteomes" id="UP001497480"/>
    </source>
</evidence>
<dbReference type="AlphaFoldDB" id="A0AAV1Y8B7"/>
<evidence type="ECO:0000259" key="5">
    <source>
        <dbReference type="Pfam" id="PF04043"/>
    </source>
</evidence>
<feature type="chain" id="PRO_5043718529" description="Pectinesterase inhibitor domain-containing protein" evidence="4">
    <location>
        <begin position="28"/>
        <end position="180"/>
    </location>
</feature>
<dbReference type="SUPFAM" id="SSF101148">
    <property type="entry name" value="Plant invertase/pectin methylesterase inhibitor"/>
    <property type="match status" value="1"/>
</dbReference>
<comment type="similarity">
    <text evidence="3">Belongs to the PMEI family.</text>
</comment>
<dbReference type="Gene3D" id="1.20.140.40">
    <property type="entry name" value="Invertase/pectin methylesterase inhibitor family protein"/>
    <property type="match status" value="1"/>
</dbReference>
<dbReference type="Pfam" id="PF04043">
    <property type="entry name" value="PMEI"/>
    <property type="match status" value="1"/>
</dbReference>
<evidence type="ECO:0000256" key="4">
    <source>
        <dbReference type="SAM" id="SignalP"/>
    </source>
</evidence>
<keyword evidence="2" id="KW-1015">Disulfide bond</keyword>
<protein>
    <recommendedName>
        <fullName evidence="5">Pectinesterase inhibitor domain-containing protein</fullName>
    </recommendedName>
</protein>
<feature type="signal peptide" evidence="4">
    <location>
        <begin position="1"/>
        <end position="27"/>
    </location>
</feature>
<dbReference type="NCBIfam" id="TIGR01614">
    <property type="entry name" value="PME_inhib"/>
    <property type="match status" value="1"/>
</dbReference>
<name>A0AAV1Y8B7_LUPLU</name>
<feature type="domain" description="Pectinesterase inhibitor" evidence="5">
    <location>
        <begin position="37"/>
        <end position="173"/>
    </location>
</feature>
<evidence type="ECO:0000256" key="2">
    <source>
        <dbReference type="ARBA" id="ARBA00023157"/>
    </source>
</evidence>
<gene>
    <name evidence="6" type="ORF">LLUT_LOCUS31277</name>
</gene>
<dbReference type="GO" id="GO:0004857">
    <property type="term" value="F:enzyme inhibitor activity"/>
    <property type="evidence" value="ECO:0007669"/>
    <property type="project" value="InterPro"/>
</dbReference>
<sequence>MKTINSITLILSLQTLLFIISIPSSHARTFHPKDGTLITFTCSHTPYPTLCLQSFGSFLGSDRSDMWGLAGIMLHHILADTTDKALDKTDLLLDESGDRPGQGLVSCINKYFRILDTDIPRAKEAFYIEDPKVPEDVANTAVKEASTCETGYPGYLTQENIKLQHVAANTAAIFKLLHSR</sequence>
<evidence type="ECO:0000313" key="6">
    <source>
        <dbReference type="EMBL" id="CAL0330217.1"/>
    </source>
</evidence>
<comment type="caution">
    <text evidence="6">The sequence shown here is derived from an EMBL/GenBank/DDBJ whole genome shotgun (WGS) entry which is preliminary data.</text>
</comment>
<dbReference type="InterPro" id="IPR006501">
    <property type="entry name" value="Pectinesterase_inhib_dom"/>
</dbReference>
<dbReference type="InterPro" id="IPR052421">
    <property type="entry name" value="PCW_Enzyme_Inhibitor"/>
</dbReference>
<keyword evidence="1 4" id="KW-0732">Signal</keyword>
<reference evidence="6 7" key="1">
    <citation type="submission" date="2024-03" db="EMBL/GenBank/DDBJ databases">
        <authorList>
            <person name="Martinez-Hernandez J."/>
        </authorList>
    </citation>
    <scope>NUCLEOTIDE SEQUENCE [LARGE SCALE GENOMIC DNA]</scope>
</reference>
<evidence type="ECO:0000256" key="3">
    <source>
        <dbReference type="ARBA" id="ARBA00038471"/>
    </source>
</evidence>
<organism evidence="6 7">
    <name type="scientific">Lupinus luteus</name>
    <name type="common">European yellow lupine</name>
    <dbReference type="NCBI Taxonomy" id="3873"/>
    <lineage>
        <taxon>Eukaryota</taxon>
        <taxon>Viridiplantae</taxon>
        <taxon>Streptophyta</taxon>
        <taxon>Embryophyta</taxon>
        <taxon>Tracheophyta</taxon>
        <taxon>Spermatophyta</taxon>
        <taxon>Magnoliopsida</taxon>
        <taxon>eudicotyledons</taxon>
        <taxon>Gunneridae</taxon>
        <taxon>Pentapetalae</taxon>
        <taxon>rosids</taxon>
        <taxon>fabids</taxon>
        <taxon>Fabales</taxon>
        <taxon>Fabaceae</taxon>
        <taxon>Papilionoideae</taxon>
        <taxon>50 kb inversion clade</taxon>
        <taxon>genistoids sensu lato</taxon>
        <taxon>core genistoids</taxon>
        <taxon>Genisteae</taxon>
        <taxon>Lupinus</taxon>
    </lineage>
</organism>
<evidence type="ECO:0000256" key="1">
    <source>
        <dbReference type="ARBA" id="ARBA00022729"/>
    </source>
</evidence>
<keyword evidence="7" id="KW-1185">Reference proteome</keyword>
<dbReference type="InterPro" id="IPR035513">
    <property type="entry name" value="Invertase/methylesterase_inhib"/>
</dbReference>
<accession>A0AAV1Y8B7</accession>
<dbReference type="EMBL" id="CAXHTB010000022">
    <property type="protein sequence ID" value="CAL0330217.1"/>
    <property type="molecule type" value="Genomic_DNA"/>
</dbReference>
<dbReference type="PANTHER" id="PTHR36710:SF13">
    <property type="entry name" value="PUTATIVE-RELATED"/>
    <property type="match status" value="1"/>
</dbReference>
<dbReference type="PANTHER" id="PTHR36710">
    <property type="entry name" value="PECTINESTERASE INHIBITOR-LIKE"/>
    <property type="match status" value="1"/>
</dbReference>
<proteinExistence type="inferred from homology"/>
<dbReference type="Proteomes" id="UP001497480">
    <property type="component" value="Unassembled WGS sequence"/>
</dbReference>